<evidence type="ECO:0000313" key="2">
    <source>
        <dbReference type="EMBL" id="AHF25441.1"/>
    </source>
</evidence>
<dbReference type="InterPro" id="IPR027304">
    <property type="entry name" value="Trigger_fact/SurA_dom_sf"/>
</dbReference>
<dbReference type="PROSITE" id="PS51257">
    <property type="entry name" value="PROKAR_LIPOPROTEIN"/>
    <property type="match status" value="1"/>
</dbReference>
<organism evidence="2">
    <name type="scientific">uncultured bacterium Contig39</name>
    <dbReference type="NCBI Taxonomy" id="1393565"/>
    <lineage>
        <taxon>Bacteria</taxon>
        <taxon>environmental samples</taxon>
    </lineage>
</organism>
<dbReference type="AlphaFoldDB" id="W0FKJ8"/>
<accession>W0FKJ8</accession>
<dbReference type="SUPFAM" id="SSF109998">
    <property type="entry name" value="Triger factor/SurA peptide-binding domain-like"/>
    <property type="match status" value="1"/>
</dbReference>
<proteinExistence type="predicted"/>
<name>W0FKJ8_9BACT</name>
<sequence>MRKLLIFLCLSALLCSCKAISSIIHDDQVVASVGEHKLYRSEIEQLIPNMIPAEDSARLARQYINTWATDLLYLQVAESQLSKAELDVSADLENFRRSLLKYRYEQRYINDRLDTLVTDAQIRAYYDAHQADFALKRPVLKVRFVDVMKDSPNKDAILKMMTSKEYSDVQRADTLAKSTALRYFDSSDSWMDAAELARSFGLDYTEMLTHLKGDMIRYEPADRGDLMAAYVLDIRKNGIAPLDFCSSRIRDILISARKHELMTSLERDLLENALESNNFVIYQHE</sequence>
<protein>
    <submittedName>
        <fullName evidence="2">Lipoprotein</fullName>
    </submittedName>
</protein>
<keyword evidence="1" id="KW-0732">Signal</keyword>
<feature type="signal peptide" evidence="1">
    <location>
        <begin position="1"/>
        <end position="19"/>
    </location>
</feature>
<keyword evidence="2" id="KW-0449">Lipoprotein</keyword>
<evidence type="ECO:0000256" key="1">
    <source>
        <dbReference type="SAM" id="SignalP"/>
    </source>
</evidence>
<reference evidence="2" key="1">
    <citation type="journal article" date="2013" name="PLoS ONE">
        <title>Metagenomic insights into the carbohydrate-active enzymes carried by the microorganisms adhering to solid digesta in the rumen of cows.</title>
        <authorList>
            <person name="Wang L."/>
            <person name="Hatem A."/>
            <person name="Catalyurek U.V."/>
            <person name="Morrison M."/>
            <person name="Yu Z."/>
        </authorList>
    </citation>
    <scope>NUCLEOTIDE SEQUENCE</scope>
</reference>
<feature type="chain" id="PRO_5004788765" evidence="1">
    <location>
        <begin position="20"/>
        <end position="285"/>
    </location>
</feature>
<dbReference type="EMBL" id="KC246836">
    <property type="protein sequence ID" value="AHF25441.1"/>
    <property type="molecule type" value="Genomic_DNA"/>
</dbReference>